<protein>
    <recommendedName>
        <fullName evidence="5">Pentatricopeptide repeat-containing protein</fullName>
    </recommendedName>
</protein>
<dbReference type="NCBIfam" id="TIGR00756">
    <property type="entry name" value="PPR"/>
    <property type="match status" value="2"/>
</dbReference>
<dbReference type="PANTHER" id="PTHR47926">
    <property type="entry name" value="PENTATRICOPEPTIDE REPEAT-CONTAINING PROTEIN"/>
    <property type="match status" value="1"/>
</dbReference>
<reference evidence="3" key="1">
    <citation type="submission" date="2023-05" db="EMBL/GenBank/DDBJ databases">
        <title>Nepenthes gracilis genome sequencing.</title>
        <authorList>
            <person name="Fukushima K."/>
        </authorList>
    </citation>
    <scope>NUCLEOTIDE SEQUENCE</scope>
    <source>
        <strain evidence="3">SING2019-196</strain>
    </source>
</reference>
<feature type="repeat" description="PPR" evidence="2">
    <location>
        <begin position="206"/>
        <end position="240"/>
    </location>
</feature>
<evidence type="ECO:0000313" key="3">
    <source>
        <dbReference type="EMBL" id="GMH12618.1"/>
    </source>
</evidence>
<dbReference type="InterPro" id="IPR046960">
    <property type="entry name" value="PPR_At4g14850-like_plant"/>
</dbReference>
<dbReference type="FunFam" id="1.25.40.10:FF:000158">
    <property type="entry name" value="pentatricopeptide repeat-containing protein At2g33680"/>
    <property type="match status" value="1"/>
</dbReference>
<evidence type="ECO:0000313" key="4">
    <source>
        <dbReference type="Proteomes" id="UP001279734"/>
    </source>
</evidence>
<dbReference type="InterPro" id="IPR011990">
    <property type="entry name" value="TPR-like_helical_dom_sf"/>
</dbReference>
<dbReference type="Pfam" id="PF01535">
    <property type="entry name" value="PPR"/>
    <property type="match status" value="1"/>
</dbReference>
<dbReference type="InterPro" id="IPR002885">
    <property type="entry name" value="PPR_rpt"/>
</dbReference>
<dbReference type="PANTHER" id="PTHR47926:SF423">
    <property type="entry name" value="REPEAT-CONTAINING PROTEIN, PUTATIVE-RELATED"/>
    <property type="match status" value="1"/>
</dbReference>
<dbReference type="GO" id="GO:0003723">
    <property type="term" value="F:RNA binding"/>
    <property type="evidence" value="ECO:0007669"/>
    <property type="project" value="InterPro"/>
</dbReference>
<comment type="caution">
    <text evidence="3">The sequence shown here is derived from an EMBL/GenBank/DDBJ whole genome shotgun (WGS) entry which is preliminary data.</text>
</comment>
<name>A0AAD3SJJ3_NEPGR</name>
<dbReference type="GO" id="GO:0009451">
    <property type="term" value="P:RNA modification"/>
    <property type="evidence" value="ECO:0007669"/>
    <property type="project" value="InterPro"/>
</dbReference>
<accession>A0AAD3SJJ3</accession>
<proteinExistence type="predicted"/>
<evidence type="ECO:0000256" key="1">
    <source>
        <dbReference type="ARBA" id="ARBA00022737"/>
    </source>
</evidence>
<dbReference type="Proteomes" id="UP001279734">
    <property type="component" value="Unassembled WGS sequence"/>
</dbReference>
<sequence length="332" mass="37225">MHQSGYPANEFTFSSVLRRTPFVFELRQLHCLSTKMGYHNNEFVFSSLVISYAKNGLISDALIVAQSFEMQLPVVSSNVIAAIYNRSGQYEKSLEILSLLEEPDIVSWNVLLSACSHNGYYNEVFELFKHMLVAKARCDNYTIVSVLSACTNLCSLALGSCVHGLLVKTNFEHCDTFVFNLLVDMYSKCGSIESSVKVFDEISDKNIITWTSLISALGHHGYAREALERFGEMVLLGIEPDGVTFIAVLSACRHGGLVKEGMELFSHMENVYGVKPQMDHYLGVVDLLARYGHLKEAEQVIVSMPFPPNMLIWRSFLEGCKRQRTLPVGHIT</sequence>
<feature type="repeat" description="PPR" evidence="2">
    <location>
        <begin position="104"/>
        <end position="138"/>
    </location>
</feature>
<dbReference type="AlphaFoldDB" id="A0AAD3SJJ3"/>
<dbReference type="PROSITE" id="PS51375">
    <property type="entry name" value="PPR"/>
    <property type="match status" value="3"/>
</dbReference>
<dbReference type="EMBL" id="BSYO01000012">
    <property type="protein sequence ID" value="GMH12618.1"/>
    <property type="molecule type" value="Genomic_DNA"/>
</dbReference>
<dbReference type="Pfam" id="PF13041">
    <property type="entry name" value="PPR_2"/>
    <property type="match status" value="2"/>
</dbReference>
<evidence type="ECO:0008006" key="5">
    <source>
        <dbReference type="Google" id="ProtNLM"/>
    </source>
</evidence>
<evidence type="ECO:0000256" key="2">
    <source>
        <dbReference type="PROSITE-ProRule" id="PRU00708"/>
    </source>
</evidence>
<dbReference type="FunFam" id="1.25.40.10:FF:001096">
    <property type="entry name" value="Pentatricopeptide repeat-containing protein"/>
    <property type="match status" value="1"/>
</dbReference>
<dbReference type="GO" id="GO:0099402">
    <property type="term" value="P:plant organ development"/>
    <property type="evidence" value="ECO:0007669"/>
    <property type="project" value="UniProtKB-ARBA"/>
</dbReference>
<dbReference type="Gene3D" id="1.25.40.10">
    <property type="entry name" value="Tetratricopeptide repeat domain"/>
    <property type="match status" value="2"/>
</dbReference>
<organism evidence="3 4">
    <name type="scientific">Nepenthes gracilis</name>
    <name type="common">Slender pitcher plant</name>
    <dbReference type="NCBI Taxonomy" id="150966"/>
    <lineage>
        <taxon>Eukaryota</taxon>
        <taxon>Viridiplantae</taxon>
        <taxon>Streptophyta</taxon>
        <taxon>Embryophyta</taxon>
        <taxon>Tracheophyta</taxon>
        <taxon>Spermatophyta</taxon>
        <taxon>Magnoliopsida</taxon>
        <taxon>eudicotyledons</taxon>
        <taxon>Gunneridae</taxon>
        <taxon>Pentapetalae</taxon>
        <taxon>Caryophyllales</taxon>
        <taxon>Nepenthaceae</taxon>
        <taxon>Nepenthes</taxon>
    </lineage>
</organism>
<feature type="repeat" description="PPR" evidence="2">
    <location>
        <begin position="175"/>
        <end position="205"/>
    </location>
</feature>
<gene>
    <name evidence="3" type="ORF">Nepgr_014459</name>
</gene>
<keyword evidence="4" id="KW-1185">Reference proteome</keyword>
<keyword evidence="1" id="KW-0677">Repeat</keyword>